<dbReference type="EMBL" id="CP039353">
    <property type="protein sequence ID" value="QCE06378.1"/>
    <property type="molecule type" value="Genomic_DNA"/>
</dbReference>
<dbReference type="InterPro" id="IPR036286">
    <property type="entry name" value="LexA/Signal_pep-like_sf"/>
</dbReference>
<keyword evidence="2" id="KW-0645">Protease</keyword>
<dbReference type="PANTHER" id="PTHR47040">
    <property type="entry name" value="OSJNBA0068L06.9 PROTEIN"/>
    <property type="match status" value="1"/>
</dbReference>
<dbReference type="AlphaFoldDB" id="A0A4D6MZB0"/>
<protein>
    <submittedName>
        <fullName evidence="2">Mitochondrial inner membrane protease subunit 2</fullName>
    </submittedName>
</protein>
<dbReference type="GO" id="GO:0006465">
    <property type="term" value="P:signal peptide processing"/>
    <property type="evidence" value="ECO:0007669"/>
    <property type="project" value="InterPro"/>
</dbReference>
<feature type="compositionally biased region" description="Polar residues" evidence="1">
    <location>
        <begin position="1"/>
        <end position="17"/>
    </location>
</feature>
<dbReference type="PANTHER" id="PTHR47040:SF1">
    <property type="entry name" value="MITOCHONDRIAL ATP-INDEPENDENT INNER MEMBRANE PROTEASE SUBUNIT 2"/>
    <property type="match status" value="1"/>
</dbReference>
<proteinExistence type="predicted"/>
<organism evidence="2 3">
    <name type="scientific">Vigna unguiculata</name>
    <name type="common">Cowpea</name>
    <dbReference type="NCBI Taxonomy" id="3917"/>
    <lineage>
        <taxon>Eukaryota</taxon>
        <taxon>Viridiplantae</taxon>
        <taxon>Streptophyta</taxon>
        <taxon>Embryophyta</taxon>
        <taxon>Tracheophyta</taxon>
        <taxon>Spermatophyta</taxon>
        <taxon>Magnoliopsida</taxon>
        <taxon>eudicotyledons</taxon>
        <taxon>Gunneridae</taxon>
        <taxon>Pentapetalae</taxon>
        <taxon>rosids</taxon>
        <taxon>fabids</taxon>
        <taxon>Fabales</taxon>
        <taxon>Fabaceae</taxon>
        <taxon>Papilionoideae</taxon>
        <taxon>50 kb inversion clade</taxon>
        <taxon>NPAAA clade</taxon>
        <taxon>indigoferoid/millettioid clade</taxon>
        <taxon>Phaseoleae</taxon>
        <taxon>Vigna</taxon>
    </lineage>
</organism>
<evidence type="ECO:0000313" key="2">
    <source>
        <dbReference type="EMBL" id="QCE06378.1"/>
    </source>
</evidence>
<dbReference type="CDD" id="cd06530">
    <property type="entry name" value="S26_SPase_I"/>
    <property type="match status" value="1"/>
</dbReference>
<evidence type="ECO:0000256" key="1">
    <source>
        <dbReference type="SAM" id="MobiDB-lite"/>
    </source>
</evidence>
<dbReference type="Gene3D" id="2.10.109.10">
    <property type="entry name" value="Umud Fragment, subunit A"/>
    <property type="match status" value="1"/>
</dbReference>
<name>A0A4D6MZB0_VIGUN</name>
<sequence>MDFRSNNIKNNQENVNSVAPPGRYSSSPGGSCKNQEQRPKFVMPPGGPGLAAGRFLGRNPGKQSNFIHTRHNSSYSVKNQREEEEKVAPLLLCCVLVLDTIELRLHPAMVSLSTWFRYIAHKVDYSVSLGWKNYKAGNITDKEARDIIWKNFFQGRMTYLHWNKGEEMVPAIDGKSVTLVRKLPTADPTRVFVGDVVVLKDPEKPDNYLVRRLTAIEGYEMVSTDENDEPFTLEKDQCWVVAENEKLKAKEANDSRTFGPVQMTDIVGRVIYCLRSAVDHGRVQNSYFGMRKDTPVLEVELDVDEMAKSHKA</sequence>
<dbReference type="InterPro" id="IPR019533">
    <property type="entry name" value="Peptidase_S26"/>
</dbReference>
<accession>A0A4D6MZB0</accession>
<dbReference type="InterPro" id="IPR053307">
    <property type="entry name" value="Mitochondrial_IM_protease"/>
</dbReference>
<dbReference type="SUPFAM" id="SSF51306">
    <property type="entry name" value="LexA/Signal peptidase"/>
    <property type="match status" value="1"/>
</dbReference>
<feature type="region of interest" description="Disordered" evidence="1">
    <location>
        <begin position="1"/>
        <end position="44"/>
    </location>
</feature>
<evidence type="ECO:0000313" key="3">
    <source>
        <dbReference type="Proteomes" id="UP000501690"/>
    </source>
</evidence>
<gene>
    <name evidence="2" type="ORF">DEO72_LG9g1390</name>
</gene>
<dbReference type="GO" id="GO:0004252">
    <property type="term" value="F:serine-type endopeptidase activity"/>
    <property type="evidence" value="ECO:0007669"/>
    <property type="project" value="InterPro"/>
</dbReference>
<keyword evidence="2" id="KW-0378">Hydrolase</keyword>
<feature type="compositionally biased region" description="Low complexity" evidence="1">
    <location>
        <begin position="20"/>
        <end position="31"/>
    </location>
</feature>
<reference evidence="2 3" key="1">
    <citation type="submission" date="2019-04" db="EMBL/GenBank/DDBJ databases">
        <title>An improved genome assembly and genetic linkage map for asparagus bean, Vigna unguiculata ssp. sesquipedialis.</title>
        <authorList>
            <person name="Xia Q."/>
            <person name="Zhang R."/>
            <person name="Dong Y."/>
        </authorList>
    </citation>
    <scope>NUCLEOTIDE SEQUENCE [LARGE SCALE GENOMIC DNA]</scope>
    <source>
        <tissue evidence="2">Leaf</tissue>
    </source>
</reference>
<keyword evidence="3" id="KW-1185">Reference proteome</keyword>
<dbReference type="Proteomes" id="UP000501690">
    <property type="component" value="Linkage Group LG9"/>
</dbReference>